<dbReference type="PANTHER" id="PTHR47515:SF2">
    <property type="entry name" value="INTEGRASE CORE DOMAIN PROTEIN"/>
    <property type="match status" value="1"/>
</dbReference>
<reference evidence="2 3" key="1">
    <citation type="submission" date="2022-09" db="EMBL/GenBank/DDBJ databases">
        <title>Whole genome sequencing analysis of tet(X)-positive Empedobacter falsenii YWS9-3.</title>
        <authorList>
            <person name="Chen C."/>
            <person name="Lv Y.-L."/>
        </authorList>
    </citation>
    <scope>NUCLEOTIDE SEQUENCE [LARGE SCALE GENOMIC DNA]</scope>
    <source>
        <strain evidence="2 3">YWS9-3_T</strain>
    </source>
</reference>
<dbReference type="Proteomes" id="UP001223501">
    <property type="component" value="Chromosome"/>
</dbReference>
<sequence>MLYSKAKHQLSSRRACRLFSLRTSVFYYQKVRKDEDDKIRFQLIALSNEHQTWGFWMMHYRLRNLGFTWNHKRVYRIYTSMKLNLRNKRKKDFLQGLKSRFYVRFIQM</sequence>
<dbReference type="PANTHER" id="PTHR47515">
    <property type="entry name" value="LOW CALCIUM RESPONSE LOCUS PROTEIN T"/>
    <property type="match status" value="1"/>
</dbReference>
<evidence type="ECO:0000259" key="1">
    <source>
        <dbReference type="Pfam" id="PF13276"/>
    </source>
</evidence>
<evidence type="ECO:0000313" key="3">
    <source>
        <dbReference type="Proteomes" id="UP001223501"/>
    </source>
</evidence>
<dbReference type="EMBL" id="CP106831">
    <property type="protein sequence ID" value="WIH96295.1"/>
    <property type="molecule type" value="Genomic_DNA"/>
</dbReference>
<feature type="domain" description="HTH-like" evidence="1">
    <location>
        <begin position="43"/>
        <end position="91"/>
    </location>
</feature>
<dbReference type="RefSeq" id="WP_284582920.1">
    <property type="nucleotide sequence ID" value="NZ_CP106831.1"/>
</dbReference>
<name>A0ABY8V9S8_9FLAO</name>
<organism evidence="2 3">
    <name type="scientific">Empedobacter falsenii</name>
    <dbReference type="NCBI Taxonomy" id="343874"/>
    <lineage>
        <taxon>Bacteria</taxon>
        <taxon>Pseudomonadati</taxon>
        <taxon>Bacteroidota</taxon>
        <taxon>Flavobacteriia</taxon>
        <taxon>Flavobacteriales</taxon>
        <taxon>Weeksellaceae</taxon>
        <taxon>Empedobacter</taxon>
    </lineage>
</organism>
<dbReference type="Pfam" id="PF13276">
    <property type="entry name" value="HTH_21"/>
    <property type="match status" value="1"/>
</dbReference>
<evidence type="ECO:0000313" key="2">
    <source>
        <dbReference type="EMBL" id="WIH96295.1"/>
    </source>
</evidence>
<accession>A0ABY8V9S8</accession>
<dbReference type="InterPro" id="IPR025948">
    <property type="entry name" value="HTH-like_dom"/>
</dbReference>
<gene>
    <name evidence="2" type="ORF">OBA43_08350</name>
</gene>
<proteinExistence type="predicted"/>
<keyword evidence="3" id="KW-1185">Reference proteome</keyword>
<protein>
    <submittedName>
        <fullName evidence="2">IS3 family transposase</fullName>
    </submittedName>
</protein>